<accession>K1TZM6</accession>
<evidence type="ECO:0000313" key="1">
    <source>
        <dbReference type="EMBL" id="EKC75398.1"/>
    </source>
</evidence>
<gene>
    <name evidence="1" type="ORF">LEA_05228</name>
</gene>
<dbReference type="AlphaFoldDB" id="K1TZM6"/>
<dbReference type="EMBL" id="AJWY01003419">
    <property type="protein sequence ID" value="EKC75398.1"/>
    <property type="molecule type" value="Genomic_DNA"/>
</dbReference>
<proteinExistence type="predicted"/>
<protein>
    <submittedName>
        <fullName evidence="1">Uncharacterized protein</fullName>
    </submittedName>
</protein>
<feature type="non-terminal residue" evidence="1">
    <location>
        <position position="1"/>
    </location>
</feature>
<organism evidence="1">
    <name type="scientific">human gut metagenome</name>
    <dbReference type="NCBI Taxonomy" id="408170"/>
    <lineage>
        <taxon>unclassified sequences</taxon>
        <taxon>metagenomes</taxon>
        <taxon>organismal metagenomes</taxon>
    </lineage>
</organism>
<reference evidence="1" key="1">
    <citation type="journal article" date="2013" name="Environ. Microbiol.">
        <title>Microbiota from the distal guts of lean and obese adolescents exhibit partial functional redundancy besides clear differences in community structure.</title>
        <authorList>
            <person name="Ferrer M."/>
            <person name="Ruiz A."/>
            <person name="Lanza F."/>
            <person name="Haange S.B."/>
            <person name="Oberbach A."/>
            <person name="Till H."/>
            <person name="Bargiela R."/>
            <person name="Campoy C."/>
            <person name="Segura M.T."/>
            <person name="Richter M."/>
            <person name="von Bergen M."/>
            <person name="Seifert J."/>
            <person name="Suarez A."/>
        </authorList>
    </citation>
    <scope>NUCLEOTIDE SEQUENCE</scope>
</reference>
<sequence>FNTLEAKKVTLTISNMGRIPLQKELQPYIKGFTAFCSSPTAFTTVCSYGDDLVLGTTWAFRSTEMLKNFYRRLSAEGLDITLYATEVDGE</sequence>
<name>K1TZM6_9ZZZZ</name>
<comment type="caution">
    <text evidence="1">The sequence shown here is derived from an EMBL/GenBank/DDBJ whole genome shotgun (WGS) entry which is preliminary data.</text>
</comment>